<evidence type="ECO:0000313" key="6">
    <source>
        <dbReference type="EMBL" id="GHP15016.1"/>
    </source>
</evidence>
<evidence type="ECO:0000256" key="5">
    <source>
        <dbReference type="SAM" id="Phobius"/>
    </source>
</evidence>
<accession>A0ABQ3W3Y2</accession>
<evidence type="ECO:0008006" key="8">
    <source>
        <dbReference type="Google" id="ProtNLM"/>
    </source>
</evidence>
<feature type="transmembrane region" description="Helical" evidence="5">
    <location>
        <begin position="66"/>
        <end position="89"/>
    </location>
</feature>
<reference evidence="6 7" key="1">
    <citation type="journal article" date="2021" name="Int. J. Syst. Evol. Microbiol.">
        <title>Lentilactobacillus fungorum sp. nov., isolated from spent mushroom substrates.</title>
        <authorList>
            <person name="Tohno M."/>
            <person name="Tanizawa Y."/>
            <person name="Kojima Y."/>
            <person name="Sakamoto M."/>
            <person name="Ohkuma M."/>
            <person name="Kobayashi H."/>
        </authorList>
    </citation>
    <scope>NUCLEOTIDE SEQUENCE [LARGE SCALE GENOMIC DNA]</scope>
    <source>
        <strain evidence="6 7">YK48G</strain>
    </source>
</reference>
<evidence type="ECO:0000313" key="7">
    <source>
        <dbReference type="Proteomes" id="UP000604765"/>
    </source>
</evidence>
<evidence type="ECO:0000256" key="1">
    <source>
        <dbReference type="ARBA" id="ARBA00004141"/>
    </source>
</evidence>
<name>A0ABQ3W3Y2_9LACO</name>
<keyword evidence="7" id="KW-1185">Reference proteome</keyword>
<keyword evidence="2 5" id="KW-0812">Transmembrane</keyword>
<dbReference type="Proteomes" id="UP000604765">
    <property type="component" value="Unassembled WGS sequence"/>
</dbReference>
<keyword evidence="3 5" id="KW-1133">Transmembrane helix</keyword>
<evidence type="ECO:0000256" key="3">
    <source>
        <dbReference type="ARBA" id="ARBA00022989"/>
    </source>
</evidence>
<dbReference type="PANTHER" id="PTHR37306:SF1">
    <property type="entry name" value="COLICIN V PRODUCTION PROTEIN"/>
    <property type="match status" value="1"/>
</dbReference>
<comment type="caution">
    <text evidence="6">The sequence shown here is derived from an EMBL/GenBank/DDBJ whole genome shotgun (WGS) entry which is preliminary data.</text>
</comment>
<proteinExistence type="predicted"/>
<dbReference type="PANTHER" id="PTHR37306">
    <property type="entry name" value="COLICIN V PRODUCTION PROTEIN"/>
    <property type="match status" value="1"/>
</dbReference>
<evidence type="ECO:0000256" key="4">
    <source>
        <dbReference type="ARBA" id="ARBA00023136"/>
    </source>
</evidence>
<dbReference type="Pfam" id="PF02674">
    <property type="entry name" value="Colicin_V"/>
    <property type="match status" value="1"/>
</dbReference>
<comment type="subcellular location">
    <subcellularLocation>
        <location evidence="1">Membrane</location>
        <topology evidence="1">Multi-pass membrane protein</topology>
    </subcellularLocation>
</comment>
<protein>
    <recommendedName>
        <fullName evidence="8">CvpA family protein</fullName>
    </recommendedName>
</protein>
<evidence type="ECO:0000256" key="2">
    <source>
        <dbReference type="ARBA" id="ARBA00022692"/>
    </source>
</evidence>
<feature type="transmembrane region" description="Helical" evidence="5">
    <location>
        <begin position="109"/>
        <end position="132"/>
    </location>
</feature>
<dbReference type="RefSeq" id="WP_203630994.1">
    <property type="nucleotide sequence ID" value="NZ_BNJR01000019.1"/>
</dbReference>
<gene>
    <name evidence="6" type="ORF">YK48G_24410</name>
</gene>
<keyword evidence="4 5" id="KW-0472">Membrane</keyword>
<dbReference type="EMBL" id="BNJR01000019">
    <property type="protein sequence ID" value="GHP15016.1"/>
    <property type="molecule type" value="Genomic_DNA"/>
</dbReference>
<feature type="transmembrane region" description="Helical" evidence="5">
    <location>
        <begin position="28"/>
        <end position="45"/>
    </location>
</feature>
<sequence>MILDIIVILILISGLVSGFRLGFIHQSIRAGALILALIVALYYFQPLANLVITGLKQLRWQPDIQWTYVFDLIAFIFLFSVTNAVYLGLGRYLNVAAKLPIFHVGDELLGALMGVVTHYLIVFFVLSALIVLPVSWFQTQYHESQISQMIVKKTPLISDWQSQQGWMNNAASHSNPLNYRVNGGQSHEMV</sequence>
<dbReference type="InterPro" id="IPR003825">
    <property type="entry name" value="Colicin-V_CvpA"/>
</dbReference>
<organism evidence="6 7">
    <name type="scientific">Lentilactobacillus fungorum</name>
    <dbReference type="NCBI Taxonomy" id="2201250"/>
    <lineage>
        <taxon>Bacteria</taxon>
        <taxon>Bacillati</taxon>
        <taxon>Bacillota</taxon>
        <taxon>Bacilli</taxon>
        <taxon>Lactobacillales</taxon>
        <taxon>Lactobacillaceae</taxon>
        <taxon>Lentilactobacillus</taxon>
    </lineage>
</organism>